<dbReference type="Proteomes" id="UP000092668">
    <property type="component" value="Unassembled WGS sequence"/>
</dbReference>
<organism evidence="1 2">
    <name type="scientific">Mycolicibacter kumamotonensis</name>
    <dbReference type="NCBI Taxonomy" id="354243"/>
    <lineage>
        <taxon>Bacteria</taxon>
        <taxon>Bacillati</taxon>
        <taxon>Actinomycetota</taxon>
        <taxon>Actinomycetes</taxon>
        <taxon>Mycobacteriales</taxon>
        <taxon>Mycobacteriaceae</taxon>
        <taxon>Mycolicibacter</taxon>
    </lineage>
</organism>
<evidence type="ECO:0000313" key="1">
    <source>
        <dbReference type="EMBL" id="OBY29150.1"/>
    </source>
</evidence>
<dbReference type="AlphaFoldDB" id="A0A1B8S8U5"/>
<proteinExistence type="predicted"/>
<dbReference type="InterPro" id="IPR009061">
    <property type="entry name" value="DNA-bd_dom_put_sf"/>
</dbReference>
<name>A0A1B8S8U5_9MYCO</name>
<dbReference type="SUPFAM" id="SSF46955">
    <property type="entry name" value="Putative DNA-binding domain"/>
    <property type="match status" value="1"/>
</dbReference>
<evidence type="ECO:0008006" key="3">
    <source>
        <dbReference type="Google" id="ProtNLM"/>
    </source>
</evidence>
<sequence>MDTTDQPVWMTRRELSERAKIPIATLAQWASHGKGPKYARFGRHCRYRLTDVVSWENEQLVGGAS</sequence>
<gene>
    <name evidence="1" type="ORF">ACT18_24650</name>
</gene>
<reference evidence="1 2" key="1">
    <citation type="submission" date="2015-06" db="EMBL/GenBank/DDBJ databases">
        <title>Genome sequence of Mycobacterium kumamotonense strain Roo.</title>
        <authorList>
            <person name="Greninger A.L."/>
            <person name="Cunningham G."/>
            <person name="Miller S."/>
        </authorList>
    </citation>
    <scope>NUCLEOTIDE SEQUENCE [LARGE SCALE GENOMIC DNA]</scope>
    <source>
        <strain evidence="1 2">Roo</strain>
    </source>
</reference>
<protein>
    <recommendedName>
        <fullName evidence="3">Helix-turn-helix domain-containing protein</fullName>
    </recommendedName>
</protein>
<keyword evidence="2" id="KW-1185">Reference proteome</keyword>
<dbReference type="OrthoDB" id="194758at2"/>
<dbReference type="EMBL" id="LFOE01000164">
    <property type="protein sequence ID" value="OBY29150.1"/>
    <property type="molecule type" value="Genomic_DNA"/>
</dbReference>
<evidence type="ECO:0000313" key="2">
    <source>
        <dbReference type="Proteomes" id="UP000092668"/>
    </source>
</evidence>
<comment type="caution">
    <text evidence="1">The sequence shown here is derived from an EMBL/GenBank/DDBJ whole genome shotgun (WGS) entry which is preliminary data.</text>
</comment>
<accession>A0A1B8S8U5</accession>